<sequence length="100" mass="11201">MSGYQLINAYDAKQRSLKENIQLVDIRDANSFEIAHAEGSFHLTNDTIADFIEEVEVNTTVFVICYHGNSSKGVAQYLCTQGYLDVYSVNGGFEGWQLVE</sequence>
<dbReference type="KEGG" id="pin:Ping_0337"/>
<dbReference type="CDD" id="cd01444">
    <property type="entry name" value="GlpE_ST"/>
    <property type="match status" value="1"/>
</dbReference>
<dbReference type="SMART" id="SM00450">
    <property type="entry name" value="RHOD"/>
    <property type="match status" value="1"/>
</dbReference>
<dbReference type="InterPro" id="IPR001763">
    <property type="entry name" value="Rhodanese-like_dom"/>
</dbReference>
<dbReference type="RefSeq" id="WP_011768762.1">
    <property type="nucleotide sequence ID" value="NC_008709.1"/>
</dbReference>
<dbReference type="PANTHER" id="PTHR43031">
    <property type="entry name" value="FAD-DEPENDENT OXIDOREDUCTASE"/>
    <property type="match status" value="1"/>
</dbReference>
<gene>
    <name evidence="4" type="ordered locus">Ping_0337</name>
</gene>
<dbReference type="PANTHER" id="PTHR43031:SF6">
    <property type="entry name" value="THIOSULFATE SULFURTRANSFERASE GLPE"/>
    <property type="match status" value="1"/>
</dbReference>
<reference evidence="4 5" key="1">
    <citation type="submission" date="2007-01" db="EMBL/GenBank/DDBJ databases">
        <title>Complete sequence of Psychromonas ingrahamii 37.</title>
        <authorList>
            <consortium name="US DOE Joint Genome Institute"/>
            <person name="Copeland A."/>
            <person name="Lucas S."/>
            <person name="Lapidus A."/>
            <person name="Barry K."/>
            <person name="Detter J.C."/>
            <person name="Glavina del Rio T."/>
            <person name="Hammon N."/>
            <person name="Israni S."/>
            <person name="Dalin E."/>
            <person name="Tice H."/>
            <person name="Pitluck S."/>
            <person name="Thompson L.S."/>
            <person name="Brettin T."/>
            <person name="Bruce D."/>
            <person name="Han C."/>
            <person name="Tapia R."/>
            <person name="Schmutz J."/>
            <person name="Larimer F."/>
            <person name="Land M."/>
            <person name="Hauser L."/>
            <person name="Kyrpides N."/>
            <person name="Ivanova N."/>
            <person name="Staley J."/>
            <person name="Richardson P."/>
        </authorList>
    </citation>
    <scope>NUCLEOTIDE SEQUENCE [LARGE SCALE GENOMIC DNA]</scope>
    <source>
        <strain evidence="4 5">37</strain>
    </source>
</reference>
<dbReference type="SUPFAM" id="SSF52821">
    <property type="entry name" value="Rhodanese/Cell cycle control phosphatase"/>
    <property type="match status" value="1"/>
</dbReference>
<protein>
    <submittedName>
        <fullName evidence="4">Thiosulfate sulfurtransferase</fullName>
        <ecNumber evidence="4">2.8.1.1</ecNumber>
    </submittedName>
</protein>
<keyword evidence="5" id="KW-1185">Reference proteome</keyword>
<proteinExistence type="predicted"/>
<evidence type="ECO:0000313" key="4">
    <source>
        <dbReference type="EMBL" id="ABM02203.1"/>
    </source>
</evidence>
<dbReference type="NCBIfam" id="NF001195">
    <property type="entry name" value="PRK00162.1"/>
    <property type="match status" value="1"/>
</dbReference>
<dbReference type="STRING" id="357804.Ping_0337"/>
<keyword evidence="2 4" id="KW-0808">Transferase</keyword>
<dbReference type="EMBL" id="CP000510">
    <property type="protein sequence ID" value="ABM02203.1"/>
    <property type="molecule type" value="Genomic_DNA"/>
</dbReference>
<name>A1SRT8_PSYIN</name>
<dbReference type="InterPro" id="IPR023695">
    <property type="entry name" value="Thiosulf_sulfurTrfase"/>
</dbReference>
<dbReference type="OrthoDB" id="9811849at2"/>
<dbReference type="Proteomes" id="UP000000639">
    <property type="component" value="Chromosome"/>
</dbReference>
<organism evidence="4 5">
    <name type="scientific">Psychromonas ingrahamii (strain DSM 17664 / CCUG 51855 / 37)</name>
    <dbReference type="NCBI Taxonomy" id="357804"/>
    <lineage>
        <taxon>Bacteria</taxon>
        <taxon>Pseudomonadati</taxon>
        <taxon>Pseudomonadota</taxon>
        <taxon>Gammaproteobacteria</taxon>
        <taxon>Alteromonadales</taxon>
        <taxon>Psychromonadaceae</taxon>
        <taxon>Psychromonas</taxon>
    </lineage>
</organism>
<dbReference type="Gene3D" id="3.40.250.10">
    <property type="entry name" value="Rhodanese-like domain"/>
    <property type="match status" value="1"/>
</dbReference>
<dbReference type="AlphaFoldDB" id="A1SRT8"/>
<evidence type="ECO:0000313" key="5">
    <source>
        <dbReference type="Proteomes" id="UP000000639"/>
    </source>
</evidence>
<dbReference type="EC" id="2.8.1.1" evidence="4"/>
<dbReference type="InterPro" id="IPR036873">
    <property type="entry name" value="Rhodanese-like_dom_sf"/>
</dbReference>
<dbReference type="InterPro" id="IPR050229">
    <property type="entry name" value="GlpE_sulfurtransferase"/>
</dbReference>
<dbReference type="PROSITE" id="PS50206">
    <property type="entry name" value="RHODANESE_3"/>
    <property type="match status" value="1"/>
</dbReference>
<evidence type="ECO:0000259" key="3">
    <source>
        <dbReference type="PROSITE" id="PS50206"/>
    </source>
</evidence>
<dbReference type="GO" id="GO:0005737">
    <property type="term" value="C:cytoplasm"/>
    <property type="evidence" value="ECO:0007669"/>
    <property type="project" value="InterPro"/>
</dbReference>
<dbReference type="GO" id="GO:0004792">
    <property type="term" value="F:thiosulfate-cyanide sulfurtransferase activity"/>
    <property type="evidence" value="ECO:0007669"/>
    <property type="project" value="UniProtKB-EC"/>
</dbReference>
<dbReference type="Pfam" id="PF00581">
    <property type="entry name" value="Rhodanese"/>
    <property type="match status" value="1"/>
</dbReference>
<accession>A1SRT8</accession>
<evidence type="ECO:0000256" key="1">
    <source>
        <dbReference type="ARBA" id="ARBA00022490"/>
    </source>
</evidence>
<dbReference type="HOGENOM" id="CLU_089574_14_0_6"/>
<dbReference type="eggNOG" id="COG0607">
    <property type="taxonomic scope" value="Bacteria"/>
</dbReference>
<feature type="domain" description="Rhodanese" evidence="3">
    <location>
        <begin position="17"/>
        <end position="100"/>
    </location>
</feature>
<keyword evidence="1" id="KW-0963">Cytoplasm</keyword>
<evidence type="ECO:0000256" key="2">
    <source>
        <dbReference type="ARBA" id="ARBA00022679"/>
    </source>
</evidence>